<feature type="region of interest" description="Disordered" evidence="1">
    <location>
        <begin position="1"/>
        <end position="44"/>
    </location>
</feature>
<dbReference type="Proteomes" id="UP000307440">
    <property type="component" value="Unassembled WGS sequence"/>
</dbReference>
<evidence type="ECO:0000313" key="3">
    <source>
        <dbReference type="Proteomes" id="UP000307440"/>
    </source>
</evidence>
<keyword evidence="3" id="KW-1185">Reference proteome</keyword>
<organism evidence="2 3">
    <name type="scientific">Coprinopsis marcescibilis</name>
    <name type="common">Agaric fungus</name>
    <name type="synonym">Psathyrella marcescibilis</name>
    <dbReference type="NCBI Taxonomy" id="230819"/>
    <lineage>
        <taxon>Eukaryota</taxon>
        <taxon>Fungi</taxon>
        <taxon>Dikarya</taxon>
        <taxon>Basidiomycota</taxon>
        <taxon>Agaricomycotina</taxon>
        <taxon>Agaricomycetes</taxon>
        <taxon>Agaricomycetidae</taxon>
        <taxon>Agaricales</taxon>
        <taxon>Agaricineae</taxon>
        <taxon>Psathyrellaceae</taxon>
        <taxon>Coprinopsis</taxon>
    </lineage>
</organism>
<evidence type="ECO:0000256" key="1">
    <source>
        <dbReference type="SAM" id="MobiDB-lite"/>
    </source>
</evidence>
<feature type="compositionally biased region" description="Polar residues" evidence="1">
    <location>
        <begin position="332"/>
        <end position="345"/>
    </location>
</feature>
<name>A0A5C3L038_COPMA</name>
<feature type="region of interest" description="Disordered" evidence="1">
    <location>
        <begin position="229"/>
        <end position="364"/>
    </location>
</feature>
<accession>A0A5C3L038</accession>
<feature type="compositionally biased region" description="Polar residues" evidence="1">
    <location>
        <begin position="274"/>
        <end position="309"/>
    </location>
</feature>
<protein>
    <submittedName>
        <fullName evidence="2">Uncharacterized protein</fullName>
    </submittedName>
</protein>
<sequence>MDTVASTSPAHLASPPQPPPPSFSASTSTAADHQAPLQKNHHRNRINKTGAHILNEWVKEHGLNPNSKERNELVYHVQAAGNDFWAFDNCGRWFAYKRRSIQQKQRREAQAVNADKPNESALAPVHQDSPPPTPIPKESTPQPMYPASQKFAWPIQEQMPTTYTPRSRDRNGPLRTTLTAGECQALRALAAAADEISDGFIATCAWLFHLERNVVVSFLRDTCSKAQEQSTQAPEAANGTTESGSCPPGSSFPQHPSEPLRIQTPAYRLPTPAETVTGSPRLSPTSHRVANDMSSNSASQPRPSTTTISPVIPLANPQTQLQTPISPHFPGSTWTQQKPLANTQLPPTPTPEVEVKQESGWPRMPEPEVDPIAAAIMQGIRDAVATVPQKYSSAQTPRSLAEFDALWDTFQPKLANLAAVLKQ</sequence>
<proteinExistence type="predicted"/>
<evidence type="ECO:0000313" key="2">
    <source>
        <dbReference type="EMBL" id="TFK26332.1"/>
    </source>
</evidence>
<reference evidence="2 3" key="1">
    <citation type="journal article" date="2019" name="Nat. Ecol. Evol.">
        <title>Megaphylogeny resolves global patterns of mushroom evolution.</title>
        <authorList>
            <person name="Varga T."/>
            <person name="Krizsan K."/>
            <person name="Foldi C."/>
            <person name="Dima B."/>
            <person name="Sanchez-Garcia M."/>
            <person name="Sanchez-Ramirez S."/>
            <person name="Szollosi G.J."/>
            <person name="Szarkandi J.G."/>
            <person name="Papp V."/>
            <person name="Albert L."/>
            <person name="Andreopoulos W."/>
            <person name="Angelini C."/>
            <person name="Antonin V."/>
            <person name="Barry K.W."/>
            <person name="Bougher N.L."/>
            <person name="Buchanan P."/>
            <person name="Buyck B."/>
            <person name="Bense V."/>
            <person name="Catcheside P."/>
            <person name="Chovatia M."/>
            <person name="Cooper J."/>
            <person name="Damon W."/>
            <person name="Desjardin D."/>
            <person name="Finy P."/>
            <person name="Geml J."/>
            <person name="Haridas S."/>
            <person name="Hughes K."/>
            <person name="Justo A."/>
            <person name="Karasinski D."/>
            <person name="Kautmanova I."/>
            <person name="Kiss B."/>
            <person name="Kocsube S."/>
            <person name="Kotiranta H."/>
            <person name="LaButti K.M."/>
            <person name="Lechner B.E."/>
            <person name="Liimatainen K."/>
            <person name="Lipzen A."/>
            <person name="Lukacs Z."/>
            <person name="Mihaltcheva S."/>
            <person name="Morgado L.N."/>
            <person name="Niskanen T."/>
            <person name="Noordeloos M.E."/>
            <person name="Ohm R.A."/>
            <person name="Ortiz-Santana B."/>
            <person name="Ovrebo C."/>
            <person name="Racz N."/>
            <person name="Riley R."/>
            <person name="Savchenko A."/>
            <person name="Shiryaev A."/>
            <person name="Soop K."/>
            <person name="Spirin V."/>
            <person name="Szebenyi C."/>
            <person name="Tomsovsky M."/>
            <person name="Tulloss R.E."/>
            <person name="Uehling J."/>
            <person name="Grigoriev I.V."/>
            <person name="Vagvolgyi C."/>
            <person name="Papp T."/>
            <person name="Martin F.M."/>
            <person name="Miettinen O."/>
            <person name="Hibbett D.S."/>
            <person name="Nagy L.G."/>
        </authorList>
    </citation>
    <scope>NUCLEOTIDE SEQUENCE [LARGE SCALE GENOMIC DNA]</scope>
    <source>
        <strain evidence="2 3">CBS 121175</strain>
    </source>
</reference>
<dbReference type="AlphaFoldDB" id="A0A5C3L038"/>
<dbReference type="EMBL" id="ML210176">
    <property type="protein sequence ID" value="TFK26332.1"/>
    <property type="molecule type" value="Genomic_DNA"/>
</dbReference>
<feature type="compositionally biased region" description="Polar residues" evidence="1">
    <location>
        <begin position="229"/>
        <end position="244"/>
    </location>
</feature>
<feature type="region of interest" description="Disordered" evidence="1">
    <location>
        <begin position="106"/>
        <end position="146"/>
    </location>
</feature>
<gene>
    <name evidence="2" type="ORF">FA15DRAFT_693264</name>
</gene>
<feature type="compositionally biased region" description="Polar residues" evidence="1">
    <location>
        <begin position="316"/>
        <end position="325"/>
    </location>
</feature>